<reference evidence="2" key="1">
    <citation type="submission" date="2019-12" db="UniProtKB">
        <authorList>
            <consortium name="WormBaseParasite"/>
        </authorList>
    </citation>
    <scope>IDENTIFICATION</scope>
</reference>
<accession>A0A5S6R0Z3</accession>
<dbReference type="WBParaSite" id="TMUE_3000013326.1">
    <property type="protein sequence ID" value="TMUE_3000013326.1"/>
    <property type="gene ID" value="WBGene00286488"/>
</dbReference>
<evidence type="ECO:0000313" key="2">
    <source>
        <dbReference type="WBParaSite" id="TMUE_3000013326.1"/>
    </source>
</evidence>
<protein>
    <submittedName>
        <fullName evidence="2">Uncharacterized protein</fullName>
    </submittedName>
</protein>
<dbReference type="STRING" id="70415.A0A5S6R0Z3"/>
<keyword evidence="1" id="KW-1185">Reference proteome</keyword>
<evidence type="ECO:0000313" key="1">
    <source>
        <dbReference type="Proteomes" id="UP000046395"/>
    </source>
</evidence>
<dbReference type="Proteomes" id="UP000046395">
    <property type="component" value="Unassembled WGS sequence"/>
</dbReference>
<name>A0A5S6R0Z3_TRIMR</name>
<sequence>MFRCQLGRVLDTAGPKSHIRSFFLLFGKPDPVSFKDPELRAFASYCLLRTVNQGATFGSVSRRDNVQALVCMEFFLNKKQDENVDVSQFLQWIKNSDRFTDEEKANFDGQWGDKQWTILREKCSRREYSELYGAAKIYSLIVLCNRGQTTPKWERKHLDLLRTECGARSDFSPVGSVVAYLHTYHVNVNEDWKTFFADMLSSASGTIAERNIILQTELAWLTAFSIVKEAKQNFPSFPWLELDKLFPAEKDALAELEKKVAANKYFGFTPEARLLGSTKFPHVFYIAKTLMIEYGGNWSLKGYAGAPNMTDRGLCDKLVKWFAPVYRAQTAAAFAKAALKEAEAKSGKAV</sequence>
<organism evidence="1 2">
    <name type="scientific">Trichuris muris</name>
    <name type="common">Mouse whipworm</name>
    <dbReference type="NCBI Taxonomy" id="70415"/>
    <lineage>
        <taxon>Eukaryota</taxon>
        <taxon>Metazoa</taxon>
        <taxon>Ecdysozoa</taxon>
        <taxon>Nematoda</taxon>
        <taxon>Enoplea</taxon>
        <taxon>Dorylaimia</taxon>
        <taxon>Trichinellida</taxon>
        <taxon>Trichuridae</taxon>
        <taxon>Trichuris</taxon>
    </lineage>
</organism>
<proteinExistence type="predicted"/>
<dbReference type="AlphaFoldDB" id="A0A5S6R0Z3"/>